<reference evidence="10" key="1">
    <citation type="submission" date="2018-05" db="EMBL/GenBank/DDBJ databases">
        <authorList>
            <person name="Lanie J.A."/>
            <person name="Ng W.-L."/>
            <person name="Kazmierczak K.M."/>
            <person name="Andrzejewski T.M."/>
            <person name="Davidsen T.M."/>
            <person name="Wayne K.J."/>
            <person name="Tettelin H."/>
            <person name="Glass J.I."/>
            <person name="Rusch D."/>
            <person name="Podicherti R."/>
            <person name="Tsui H.-C.T."/>
            <person name="Winkler M.E."/>
        </authorList>
    </citation>
    <scope>NUCLEOTIDE SEQUENCE</scope>
</reference>
<feature type="non-terminal residue" evidence="10">
    <location>
        <position position="288"/>
    </location>
</feature>
<dbReference type="SUPFAM" id="SSF55486">
    <property type="entry name" value="Metalloproteases ('zincins'), catalytic domain"/>
    <property type="match status" value="1"/>
</dbReference>
<dbReference type="GO" id="GO:0006508">
    <property type="term" value="P:proteolysis"/>
    <property type="evidence" value="ECO:0007669"/>
    <property type="project" value="UniProtKB-KW"/>
</dbReference>
<evidence type="ECO:0000256" key="2">
    <source>
        <dbReference type="ARBA" id="ARBA00022670"/>
    </source>
</evidence>
<dbReference type="Gene3D" id="3.40.390.10">
    <property type="entry name" value="Collagenase (Catalytic Domain)"/>
    <property type="match status" value="1"/>
</dbReference>
<dbReference type="GO" id="GO:0008237">
    <property type="term" value="F:metallopeptidase activity"/>
    <property type="evidence" value="ECO:0007669"/>
    <property type="project" value="UniProtKB-KW"/>
</dbReference>
<evidence type="ECO:0000256" key="4">
    <source>
        <dbReference type="ARBA" id="ARBA00022729"/>
    </source>
</evidence>
<evidence type="ECO:0000313" key="10">
    <source>
        <dbReference type="EMBL" id="SVC72134.1"/>
    </source>
</evidence>
<evidence type="ECO:0000256" key="6">
    <source>
        <dbReference type="ARBA" id="ARBA00022833"/>
    </source>
</evidence>
<protein>
    <recommendedName>
        <fullName evidence="9">Peptidase M43 pregnancy-associated plasma-A domain-containing protein</fullName>
    </recommendedName>
</protein>
<evidence type="ECO:0000259" key="9">
    <source>
        <dbReference type="Pfam" id="PF05572"/>
    </source>
</evidence>
<comment type="similarity">
    <text evidence="1">Belongs to the peptidase M43B family.</text>
</comment>
<dbReference type="GO" id="GO:0046872">
    <property type="term" value="F:metal ion binding"/>
    <property type="evidence" value="ECO:0007669"/>
    <property type="project" value="UniProtKB-KW"/>
</dbReference>
<evidence type="ECO:0000256" key="5">
    <source>
        <dbReference type="ARBA" id="ARBA00022801"/>
    </source>
</evidence>
<dbReference type="AlphaFoldDB" id="A0A382PFG2"/>
<evidence type="ECO:0000256" key="8">
    <source>
        <dbReference type="ARBA" id="ARBA00023157"/>
    </source>
</evidence>
<dbReference type="Pfam" id="PF05572">
    <property type="entry name" value="Peptidase_M43"/>
    <property type="match status" value="1"/>
</dbReference>
<evidence type="ECO:0000256" key="3">
    <source>
        <dbReference type="ARBA" id="ARBA00022723"/>
    </source>
</evidence>
<dbReference type="InterPro" id="IPR024079">
    <property type="entry name" value="MetalloPept_cat_dom_sf"/>
</dbReference>
<keyword evidence="4" id="KW-0732">Signal</keyword>
<feature type="domain" description="Peptidase M43 pregnancy-associated plasma-A" evidence="9">
    <location>
        <begin position="122"/>
        <end position="251"/>
    </location>
</feature>
<keyword evidence="3" id="KW-0479">Metal-binding</keyword>
<proteinExistence type="inferred from homology"/>
<accession>A0A382PFG2</accession>
<keyword evidence="8" id="KW-1015">Disulfide bond</keyword>
<dbReference type="InterPro" id="IPR008754">
    <property type="entry name" value="Peptidase_M43"/>
</dbReference>
<keyword evidence="7" id="KW-0482">Metalloprotease</keyword>
<keyword evidence="6" id="KW-0862">Zinc</keyword>
<keyword evidence="2" id="KW-0645">Protease</keyword>
<dbReference type="PANTHER" id="PTHR47466">
    <property type="match status" value="1"/>
</dbReference>
<sequence length="288" mass="32714">MKNFIKVLFIFLNIIFAQLPDGVCGTGPMPPDQVLEIKRSIEEGALSSSRDSASVHILVAWHVVIADNGAGDYSNQAIYDCIQNLNDDYLDHNIFFTLDTIDRTVNDTWFNNWYDDHSAGMQALTYDPYHYLNIYTADLLTAGVQGFAYLGNQYGASHYRQSVSLDHDRVNSVWVVTHEVGHHLGLPHTFNGNCTDPNDGIDDTPQHHEDYLWSCNLNQDSCPDDPGNDPVYNYMNYSGSCQTEYTPGQHDWQHYIIENYHPGYLENDFHYPLLTVNGLSYLQDTDGD</sequence>
<name>A0A382PFG2_9ZZZZ</name>
<evidence type="ECO:0000256" key="7">
    <source>
        <dbReference type="ARBA" id="ARBA00023049"/>
    </source>
</evidence>
<dbReference type="PANTHER" id="PTHR47466:SF1">
    <property type="entry name" value="METALLOPROTEASE MEP1 (AFU_ORTHOLOGUE AFUA_1G07730)-RELATED"/>
    <property type="match status" value="1"/>
</dbReference>
<gene>
    <name evidence="10" type="ORF">METZ01_LOCUS324988</name>
</gene>
<dbReference type="EMBL" id="UINC01107048">
    <property type="protein sequence ID" value="SVC72134.1"/>
    <property type="molecule type" value="Genomic_DNA"/>
</dbReference>
<organism evidence="10">
    <name type="scientific">marine metagenome</name>
    <dbReference type="NCBI Taxonomy" id="408172"/>
    <lineage>
        <taxon>unclassified sequences</taxon>
        <taxon>metagenomes</taxon>
        <taxon>ecological metagenomes</taxon>
    </lineage>
</organism>
<evidence type="ECO:0000256" key="1">
    <source>
        <dbReference type="ARBA" id="ARBA00008721"/>
    </source>
</evidence>
<keyword evidence="5" id="KW-0378">Hydrolase</keyword>